<keyword evidence="2" id="KW-1185">Reference proteome</keyword>
<reference evidence="2" key="1">
    <citation type="submission" date="2017-04" db="EMBL/GenBank/DDBJ databases">
        <authorList>
            <person name="Varghese N."/>
            <person name="Submissions S."/>
        </authorList>
    </citation>
    <scope>NUCLEOTIDE SEQUENCE [LARGE SCALE GENOMIC DNA]</scope>
    <source>
        <strain evidence="2">DSM 9293</strain>
    </source>
</reference>
<dbReference type="Proteomes" id="UP000192660">
    <property type="component" value="Unassembled WGS sequence"/>
</dbReference>
<dbReference type="OrthoDB" id="2082412at2"/>
<gene>
    <name evidence="1" type="ORF">SAMN00768000_1420</name>
</gene>
<dbReference type="AlphaFoldDB" id="A0A1W1WCT2"/>
<dbReference type="EMBL" id="FWWY01000001">
    <property type="protein sequence ID" value="SMC04025.1"/>
    <property type="molecule type" value="Genomic_DNA"/>
</dbReference>
<accession>A0A1W1WCT2</accession>
<proteinExistence type="predicted"/>
<evidence type="ECO:0008006" key="3">
    <source>
        <dbReference type="Google" id="ProtNLM"/>
    </source>
</evidence>
<dbReference type="Pfam" id="PF07849">
    <property type="entry name" value="DUF1641"/>
    <property type="match status" value="1"/>
</dbReference>
<evidence type="ECO:0000313" key="1">
    <source>
        <dbReference type="EMBL" id="SMC04025.1"/>
    </source>
</evidence>
<protein>
    <recommendedName>
        <fullName evidence="3">DUF1641 domain-containing protein</fullName>
    </recommendedName>
</protein>
<dbReference type="RefSeq" id="WP_084661158.1">
    <property type="nucleotide sequence ID" value="NZ_FWWY01000001.1"/>
</dbReference>
<name>A0A1W1WCT2_SULTA</name>
<dbReference type="InterPro" id="IPR012440">
    <property type="entry name" value="DUF1641"/>
</dbReference>
<evidence type="ECO:0000313" key="2">
    <source>
        <dbReference type="Proteomes" id="UP000192660"/>
    </source>
</evidence>
<organism evidence="1 2">
    <name type="scientific">Sulfobacillus thermosulfidooxidans (strain DSM 9293 / VKM B-1269 / AT-1)</name>
    <dbReference type="NCBI Taxonomy" id="929705"/>
    <lineage>
        <taxon>Bacteria</taxon>
        <taxon>Bacillati</taxon>
        <taxon>Bacillota</taxon>
        <taxon>Clostridia</taxon>
        <taxon>Eubacteriales</taxon>
        <taxon>Clostridiales Family XVII. Incertae Sedis</taxon>
        <taxon>Sulfobacillus</taxon>
    </lineage>
</organism>
<sequence>MKDLESIPAIDQDVLMDEFLEEAQQPEVLDAAIKLLKALEILNDSGIVDMLTTLVEFMGMYPDAIDTDQLSDKVGSLYQSHQELIQNALRIRPDNLMKLTQLMSEDRIAHPLMNLAEAIESIEDPKKVQALLKGLGKITSDLPVDSVVRVAEDMTHPAMLDALPKLLTALEIANERGVFDDLLLALDYLDELTEILPPGETIDQIFRWVNDNHVIESMRSTDWKNLIQLTALASQSHVVAMLFAALEVIKDVPQNTLTQLLKVGTEVLQFIDAQHGWDLVRQALGMAETLKTAIPWKELFPGLWTTEGQFNVDGIIQTVKDVAEQTQKKTSTFGGVRGMMAMMKDPDVQKGLQFMTALLGRFVHMVMSPTP</sequence>